<evidence type="ECO:0000256" key="10">
    <source>
        <dbReference type="SAM" id="MobiDB-lite"/>
    </source>
</evidence>
<evidence type="ECO:0000256" key="9">
    <source>
        <dbReference type="ARBA" id="ARBA00025599"/>
    </source>
</evidence>
<dbReference type="GO" id="GO:0032299">
    <property type="term" value="C:ribonuclease H2 complex"/>
    <property type="evidence" value="ECO:0007669"/>
    <property type="project" value="InterPro"/>
</dbReference>
<dbReference type="Gene3D" id="3.30.420.10">
    <property type="entry name" value="Ribonuclease H-like superfamily/Ribonuclease H"/>
    <property type="match status" value="1"/>
</dbReference>
<dbReference type="InterPro" id="IPR037431">
    <property type="entry name" value="REX4_DEDDh_dom"/>
</dbReference>
<feature type="region of interest" description="Disordered" evidence="10">
    <location>
        <begin position="1"/>
        <end position="95"/>
    </location>
</feature>
<evidence type="ECO:0000256" key="6">
    <source>
        <dbReference type="ARBA" id="ARBA00022801"/>
    </source>
</evidence>
<gene>
    <name evidence="12" type="ORF">A7D00_2557</name>
</gene>
<dbReference type="GO" id="GO:0008408">
    <property type="term" value="F:3'-5' exonuclease activity"/>
    <property type="evidence" value="ECO:0007669"/>
    <property type="project" value="InterPro"/>
</dbReference>
<evidence type="ECO:0000256" key="4">
    <source>
        <dbReference type="ARBA" id="ARBA00022552"/>
    </source>
</evidence>
<dbReference type="PANTHER" id="PTHR12801:SF45">
    <property type="entry name" value="RNA EXONUCLEASE 4"/>
    <property type="match status" value="1"/>
</dbReference>
<evidence type="ECO:0000256" key="1">
    <source>
        <dbReference type="ARBA" id="ARBA00004123"/>
    </source>
</evidence>
<feature type="compositionally biased region" description="Polar residues" evidence="10">
    <location>
        <begin position="76"/>
        <end position="95"/>
    </location>
</feature>
<evidence type="ECO:0000256" key="3">
    <source>
        <dbReference type="ARBA" id="ARBA00016937"/>
    </source>
</evidence>
<dbReference type="InterPro" id="IPR013924">
    <property type="entry name" value="RNase_H2_suC"/>
</dbReference>
<comment type="similarity">
    <text evidence="2">Belongs to the REXO4 family.</text>
</comment>
<evidence type="ECO:0000259" key="11">
    <source>
        <dbReference type="SMART" id="SM00479"/>
    </source>
</evidence>
<dbReference type="InterPro" id="IPR013520">
    <property type="entry name" value="Ribonucl_H"/>
</dbReference>
<keyword evidence="6" id="KW-0378">Hydrolase</keyword>
<evidence type="ECO:0000256" key="8">
    <source>
        <dbReference type="ARBA" id="ARBA00023242"/>
    </source>
</evidence>
<dbReference type="Pfam" id="PF00929">
    <property type="entry name" value="RNase_T"/>
    <property type="match status" value="1"/>
</dbReference>
<dbReference type="AlphaFoldDB" id="A0A178FL59"/>
<comment type="subcellular location">
    <subcellularLocation>
        <location evidence="1">Nucleus</location>
    </subcellularLocation>
</comment>
<feature type="compositionally biased region" description="Polar residues" evidence="10">
    <location>
        <begin position="388"/>
        <end position="400"/>
    </location>
</feature>
<dbReference type="Gene3D" id="2.40.128.680">
    <property type="match status" value="1"/>
</dbReference>
<dbReference type="GO" id="GO:0005634">
    <property type="term" value="C:nucleus"/>
    <property type="evidence" value="ECO:0007669"/>
    <property type="project" value="UniProtKB-SubCell"/>
</dbReference>
<evidence type="ECO:0000313" key="13">
    <source>
        <dbReference type="Proteomes" id="UP000243519"/>
    </source>
</evidence>
<sequence>MERKNLSSNWKKLQQTLKSSNTTAGKSSATKKQTSTGSSAVCNGGVRRKLSFSSKNSTSIKEDTYRGHASKRRKTMSTSTAATDEDNAAQTLSGQKSSDKDLVNIGLSSEYVFPLTSPVKGCLRTYDSVEVGKYVAIDCEMVGVGSDPDRDSALARVSIVNYNGDQVYDSYVRPKEMVTDWRSAISGILPKHMAEARSLETVQQDVAKLLDGRILIGHAVRNDLEALLLSHPKRDIRDTSRYPPYRKLAGGGSPKLKILASQLLGLEIQGSAHSSVEDARATMMLFRRDKDGFEKEHAKRWPARPALVDGGSGEQKKKPKKKKRITERGKEDIKKLIDTQLEDTSWPAAIDRTRQRPSSIIGIMLALRPATAKERDQRLEDQPEPDQENASQSQSWVSSAHTPISVSMNILPCRIHHDGPVEVSKRYWNPVRDGGSDNKQLVSTAYFRGRKLRGRSVPLPDGYHGVVVTKLPKDESVTKRVAGYESEDEEDNEEPLSQLESVGRFSAFTVWEHEKLPTDDDLYVRSMEEWVSFAHSIHDDRAGPAQLKN</sequence>
<keyword evidence="7 12" id="KW-0269">Exonuclease</keyword>
<accession>A0A178FL59</accession>
<feature type="region of interest" description="Disordered" evidence="10">
    <location>
        <begin position="371"/>
        <end position="400"/>
    </location>
</feature>
<dbReference type="InterPro" id="IPR047021">
    <property type="entry name" value="REXO1/3/4-like"/>
</dbReference>
<keyword evidence="8" id="KW-0539">Nucleus</keyword>
<evidence type="ECO:0000313" key="12">
    <source>
        <dbReference type="EMBL" id="OAL72784.1"/>
    </source>
</evidence>
<dbReference type="Proteomes" id="UP000243519">
    <property type="component" value="Unassembled WGS sequence"/>
</dbReference>
<name>A0A178FL59_TRIVO</name>
<dbReference type="GO" id="GO:0006364">
    <property type="term" value="P:rRNA processing"/>
    <property type="evidence" value="ECO:0007669"/>
    <property type="project" value="UniProtKB-KW"/>
</dbReference>
<feature type="region of interest" description="Disordered" evidence="10">
    <location>
        <begin position="294"/>
        <end position="331"/>
    </location>
</feature>
<dbReference type="GO" id="GO:0000027">
    <property type="term" value="P:ribosomal large subunit assembly"/>
    <property type="evidence" value="ECO:0007669"/>
    <property type="project" value="TreeGrafter"/>
</dbReference>
<keyword evidence="13" id="KW-1185">Reference proteome</keyword>
<feature type="compositionally biased region" description="Basic and acidic residues" evidence="10">
    <location>
        <begin position="371"/>
        <end position="381"/>
    </location>
</feature>
<evidence type="ECO:0000256" key="2">
    <source>
        <dbReference type="ARBA" id="ARBA00010489"/>
    </source>
</evidence>
<reference evidence="12 13" key="1">
    <citation type="submission" date="2016-05" db="EMBL/GenBank/DDBJ databases">
        <title>Genome sequencing of Trichophyton violaceum CMCC(F)T3l isolated from hair.</title>
        <authorList>
            <person name="Zhan P."/>
            <person name="Tao Y."/>
            <person name="Liu W."/>
        </authorList>
    </citation>
    <scope>NUCLEOTIDE SEQUENCE [LARGE SCALE GENOMIC DNA]</scope>
    <source>
        <strain evidence="13">CMCC(F)T3l</strain>
    </source>
</reference>
<dbReference type="InterPro" id="IPR036397">
    <property type="entry name" value="RNaseH_sf"/>
</dbReference>
<dbReference type="GO" id="GO:0006401">
    <property type="term" value="P:RNA catabolic process"/>
    <property type="evidence" value="ECO:0007669"/>
    <property type="project" value="InterPro"/>
</dbReference>
<keyword evidence="5" id="KW-0540">Nuclease</keyword>
<dbReference type="CDD" id="cd09271">
    <property type="entry name" value="RNase_H2-C"/>
    <property type="match status" value="1"/>
</dbReference>
<proteinExistence type="inferred from homology"/>
<dbReference type="SUPFAM" id="SSF53098">
    <property type="entry name" value="Ribonuclease H-like"/>
    <property type="match status" value="1"/>
</dbReference>
<comment type="caution">
    <text evidence="12">The sequence shown here is derived from an EMBL/GenBank/DDBJ whole genome shotgun (WGS) entry which is preliminary data.</text>
</comment>
<dbReference type="EMBL" id="LHPN01000003">
    <property type="protein sequence ID" value="OAL72784.1"/>
    <property type="molecule type" value="Genomic_DNA"/>
</dbReference>
<feature type="compositionally biased region" description="Polar residues" evidence="10">
    <location>
        <begin position="1"/>
        <end position="41"/>
    </location>
</feature>
<dbReference type="OrthoDB" id="8191639at2759"/>
<evidence type="ECO:0000256" key="5">
    <source>
        <dbReference type="ARBA" id="ARBA00022722"/>
    </source>
</evidence>
<dbReference type="GO" id="GO:0003676">
    <property type="term" value="F:nucleic acid binding"/>
    <property type="evidence" value="ECO:0007669"/>
    <property type="project" value="InterPro"/>
</dbReference>
<dbReference type="FunFam" id="3.30.420.10:FF:000007">
    <property type="entry name" value="Interferon-stimulated exonuclease gene 20"/>
    <property type="match status" value="1"/>
</dbReference>
<dbReference type="PANTHER" id="PTHR12801">
    <property type="entry name" value="RNA EXONUCLEASE REXO1 / RECO3 FAMILY MEMBER-RELATED"/>
    <property type="match status" value="1"/>
</dbReference>
<organism evidence="12 13">
    <name type="scientific">Trichophyton violaceum</name>
    <dbReference type="NCBI Taxonomy" id="34388"/>
    <lineage>
        <taxon>Eukaryota</taxon>
        <taxon>Fungi</taxon>
        <taxon>Dikarya</taxon>
        <taxon>Ascomycota</taxon>
        <taxon>Pezizomycotina</taxon>
        <taxon>Eurotiomycetes</taxon>
        <taxon>Eurotiomycetidae</taxon>
        <taxon>Onygenales</taxon>
        <taxon>Arthrodermataceae</taxon>
        <taxon>Trichophyton</taxon>
    </lineage>
</organism>
<protein>
    <recommendedName>
        <fullName evidence="3">RNA exonuclease 4</fullName>
    </recommendedName>
</protein>
<evidence type="ECO:0000256" key="7">
    <source>
        <dbReference type="ARBA" id="ARBA00022839"/>
    </source>
</evidence>
<dbReference type="Pfam" id="PF08615">
    <property type="entry name" value="RNase_H2_suC"/>
    <property type="match status" value="1"/>
</dbReference>
<dbReference type="SMART" id="SM00479">
    <property type="entry name" value="EXOIII"/>
    <property type="match status" value="1"/>
</dbReference>
<comment type="function">
    <text evidence="9">Exoribonuclease involved in ribosome biosynthesis. Involved in the processing of ITS1, the internal transcribed spacer localized between the 18S and 5.8S rRNAs.</text>
</comment>
<dbReference type="CDD" id="cd06144">
    <property type="entry name" value="REX4_like"/>
    <property type="match status" value="1"/>
</dbReference>
<feature type="domain" description="Exonuclease" evidence="11">
    <location>
        <begin position="133"/>
        <end position="295"/>
    </location>
</feature>
<dbReference type="InterPro" id="IPR012337">
    <property type="entry name" value="RNaseH-like_sf"/>
</dbReference>
<keyword evidence="4" id="KW-0698">rRNA processing</keyword>